<evidence type="ECO:0000313" key="3">
    <source>
        <dbReference type="EMBL" id="MBD8013702.1"/>
    </source>
</evidence>
<gene>
    <name evidence="3" type="ORF">H9630_02645</name>
</gene>
<dbReference type="Pfam" id="PF00092">
    <property type="entry name" value="VWA"/>
    <property type="match status" value="1"/>
</dbReference>
<dbReference type="Gene3D" id="3.40.50.410">
    <property type="entry name" value="von Willebrand factor, type A domain"/>
    <property type="match status" value="1"/>
</dbReference>
<evidence type="ECO:0000259" key="2">
    <source>
        <dbReference type="PROSITE" id="PS50234"/>
    </source>
</evidence>
<feature type="transmembrane region" description="Helical" evidence="1">
    <location>
        <begin position="7"/>
        <end position="26"/>
    </location>
</feature>
<dbReference type="SMART" id="SM00327">
    <property type="entry name" value="VWA"/>
    <property type="match status" value="2"/>
</dbReference>
<dbReference type="InterPro" id="IPR036465">
    <property type="entry name" value="vWFA_dom_sf"/>
</dbReference>
<sequence>MELQLDEPLWLILLLPAALYFGWFGLKNFPASSKMAKTVFILRVFVVALLIFALAGPSLFSPVKEEQVIFLLDRSASLEGMETEMAAAVEKALNAQKDHQSVAVYTFAEDFLSLLPMTAEPQTLPAELAIGQNGHTNIARALELASNSGDTDLATRLVVLTDGNETQSSAIESLNRLESDRLQVDVWPIEQSAVNDMAVSRFETPSRAFLGEAQAFSVSIDSDAEAQAKLIFSVNDRDLDAKEISLAEGQNVFNYTYPASSEGLLKYEVRLEAAEDAFLENNSLASITEVSGNPEVLVVNGGEPSPIAALLDTNNLRVTELSGAELPSSLSAILRYDSIIFDNVSGTSVGEQQMAIIEQAVQQFGVGFMMVGGDQSFGLGGYFKTPIERLLPVEMEVQGKHELPSLGLMIVMDRSGSMMGMKLELAKEAAARSIELLRPDDTLGVIAFDDQPWEILPTAKMADPQAAVDKVLGITPGGGTEIYRSLQKAYMELEDLKLQRKHIILLTDGQSATSNDYDALIENGKDNNITLSTVSIGQDADRNLLEQLADTGSGRFYDVTDATTIPAILSRETIMMSRTYIVDQPFYPIVYSSKWDDLFAEGVPQLNAYIATTAKSTATVALESEEGDPVLASWNYGLGKTVAFTSGSGAWSGDFQSWAQWPDFWNRSVAELQPTFEEIPYSVIRKEQGVYTVEDPTQSSAILTVAAVDEEGNDIPLQTEPVAPGKVEVKLDADPGLVFFSVSNENGAAFKTGLTIPYGDEYRTASANMPLLTALAERTGGQVLGTLDEAFRDMPYTSGTVRPIQLWLLLAGMLLFFTDITLRRFGLPKLIKKRKAAKEEDSSPAAIDQLIKAKKRN</sequence>
<keyword evidence="1" id="KW-0812">Transmembrane</keyword>
<keyword evidence="4" id="KW-1185">Reference proteome</keyword>
<dbReference type="SUPFAM" id="SSF53300">
    <property type="entry name" value="vWA-like"/>
    <property type="match status" value="2"/>
</dbReference>
<organism evidence="3 4">
    <name type="scientific">Planococcus wigleyi</name>
    <dbReference type="NCBI Taxonomy" id="2762216"/>
    <lineage>
        <taxon>Bacteria</taxon>
        <taxon>Bacillati</taxon>
        <taxon>Bacillota</taxon>
        <taxon>Bacilli</taxon>
        <taxon>Bacillales</taxon>
        <taxon>Caryophanaceae</taxon>
        <taxon>Planococcus</taxon>
    </lineage>
</organism>
<dbReference type="PANTHER" id="PTHR37947:SF2">
    <property type="entry name" value="VON WILLEBRAND FACTOR TYPE A"/>
    <property type="match status" value="1"/>
</dbReference>
<keyword evidence="1" id="KW-1133">Transmembrane helix</keyword>
<name>A0ABR8W9R6_9BACL</name>
<dbReference type="RefSeq" id="WP_191713931.1">
    <property type="nucleotide sequence ID" value="NZ_JACSPU010000001.1"/>
</dbReference>
<feature type="transmembrane region" description="Helical" evidence="1">
    <location>
        <begin position="804"/>
        <end position="825"/>
    </location>
</feature>
<proteinExistence type="predicted"/>
<dbReference type="EMBL" id="JACSPU010000001">
    <property type="protein sequence ID" value="MBD8013702.1"/>
    <property type="molecule type" value="Genomic_DNA"/>
</dbReference>
<dbReference type="Pfam" id="PF13519">
    <property type="entry name" value="VWA_2"/>
    <property type="match status" value="1"/>
</dbReference>
<dbReference type="PROSITE" id="PS50234">
    <property type="entry name" value="VWFA"/>
    <property type="match status" value="1"/>
</dbReference>
<dbReference type="PANTHER" id="PTHR37947">
    <property type="entry name" value="BLL2462 PROTEIN"/>
    <property type="match status" value="1"/>
</dbReference>
<dbReference type="InterPro" id="IPR002035">
    <property type="entry name" value="VWF_A"/>
</dbReference>
<feature type="transmembrane region" description="Helical" evidence="1">
    <location>
        <begin position="38"/>
        <end position="60"/>
    </location>
</feature>
<dbReference type="Gene3D" id="3.40.50.880">
    <property type="match status" value="2"/>
</dbReference>
<reference evidence="3 4" key="1">
    <citation type="submission" date="2020-08" db="EMBL/GenBank/DDBJ databases">
        <title>A Genomic Blueprint of the Chicken Gut Microbiome.</title>
        <authorList>
            <person name="Gilroy R."/>
            <person name="Ravi A."/>
            <person name="Getino M."/>
            <person name="Pursley I."/>
            <person name="Horton D.L."/>
            <person name="Alikhan N.-F."/>
            <person name="Baker D."/>
            <person name="Gharbi K."/>
            <person name="Hall N."/>
            <person name="Watson M."/>
            <person name="Adriaenssens E.M."/>
            <person name="Foster-Nyarko E."/>
            <person name="Jarju S."/>
            <person name="Secka A."/>
            <person name="Antonio M."/>
            <person name="Oren A."/>
            <person name="Chaudhuri R."/>
            <person name="La Ragione R.M."/>
            <person name="Hildebrand F."/>
            <person name="Pallen M.J."/>
        </authorList>
    </citation>
    <scope>NUCLEOTIDE SEQUENCE [LARGE SCALE GENOMIC DNA]</scope>
    <source>
        <strain evidence="3 4">Sa1BUA13</strain>
    </source>
</reference>
<feature type="domain" description="VWFA" evidence="2">
    <location>
        <begin position="407"/>
        <end position="579"/>
    </location>
</feature>
<comment type="caution">
    <text evidence="3">The sequence shown here is derived from an EMBL/GenBank/DDBJ whole genome shotgun (WGS) entry which is preliminary data.</text>
</comment>
<protein>
    <submittedName>
        <fullName evidence="3">VWA domain-containing protein</fullName>
    </submittedName>
</protein>
<dbReference type="Proteomes" id="UP000658980">
    <property type="component" value="Unassembled WGS sequence"/>
</dbReference>
<dbReference type="SUPFAM" id="SSF52317">
    <property type="entry name" value="Class I glutamine amidotransferase-like"/>
    <property type="match status" value="1"/>
</dbReference>
<evidence type="ECO:0000256" key="1">
    <source>
        <dbReference type="SAM" id="Phobius"/>
    </source>
</evidence>
<keyword evidence="1" id="KW-0472">Membrane</keyword>
<dbReference type="InterPro" id="IPR029062">
    <property type="entry name" value="Class_I_gatase-like"/>
</dbReference>
<accession>A0ABR8W9R6</accession>
<evidence type="ECO:0000313" key="4">
    <source>
        <dbReference type="Proteomes" id="UP000658980"/>
    </source>
</evidence>
<dbReference type="CDD" id="cd00198">
    <property type="entry name" value="vWFA"/>
    <property type="match status" value="1"/>
</dbReference>